<feature type="transmembrane region" description="Helical" evidence="1">
    <location>
        <begin position="85"/>
        <end position="102"/>
    </location>
</feature>
<feature type="transmembrane region" description="Helical" evidence="1">
    <location>
        <begin position="149"/>
        <end position="169"/>
    </location>
</feature>
<evidence type="ECO:0000256" key="1">
    <source>
        <dbReference type="SAM" id="Phobius"/>
    </source>
</evidence>
<feature type="transmembrane region" description="Helical" evidence="1">
    <location>
        <begin position="114"/>
        <end position="137"/>
    </location>
</feature>
<name>K7STI3_9ZZZZ</name>
<feature type="transmembrane region" description="Helical" evidence="1">
    <location>
        <begin position="215"/>
        <end position="234"/>
    </location>
</feature>
<feature type="transmembrane region" description="Helical" evidence="1">
    <location>
        <begin position="59"/>
        <end position="78"/>
    </location>
</feature>
<dbReference type="AlphaFoldDB" id="K7STI3"/>
<sequence length="247" mass="28191">MSAVQSAITTAEQQHRIYKAFDWIIIPIVVLVVIGAFHIHAMLTMGDWDFWIDWKDRRWWVTVTPIALIFFPAALHFLLWENFRLPFGATLACAGLLIGEWANRVANFVGWAYFPLNMVVPAEIIPMALVLDAILLISRSLTITGLLGAMTWGVIFYPSNWALIAPFHVPIEYNGTMMSLADLIGYNYVRTGTPEYIRIIEEGTLRTFGEDVTPVSAFFAGFISVLAYFLWLYIGKWFAKTTWMKRI</sequence>
<organism evidence="2">
    <name type="scientific">uncultured prokaryote</name>
    <dbReference type="NCBI Taxonomy" id="198431"/>
    <lineage>
        <taxon>unclassified sequences</taxon>
        <taxon>environmental samples</taxon>
    </lineage>
</organism>
<evidence type="ECO:0000313" key="2">
    <source>
        <dbReference type="EMBL" id="AFW03578.1"/>
    </source>
</evidence>
<reference evidence="2" key="1">
    <citation type="journal article" date="2013" name="Environ. Microbiol. Rep.">
        <title>Abundance and distribution of diverse membrane-bound monooxygenase (Cu-MMO) genes within the Costa Rica oxygen minimum zone.</title>
        <authorList>
            <person name="Tavormina P.L."/>
            <person name="Ussler W.III."/>
            <person name="Steele J.A."/>
            <person name="Connon S.A."/>
            <person name="Klotz M.G."/>
            <person name="Orphan V.J."/>
        </authorList>
    </citation>
    <scope>NUCLEOTIDE SEQUENCE</scope>
</reference>
<proteinExistence type="predicted"/>
<keyword evidence="1" id="KW-0812">Transmembrane</keyword>
<gene>
    <name evidence="2" type="primary">pmoA</name>
</gene>
<feature type="transmembrane region" description="Helical" evidence="1">
    <location>
        <begin position="20"/>
        <end position="39"/>
    </location>
</feature>
<dbReference type="NCBIfam" id="TIGR03080">
    <property type="entry name" value="CH4_NH3mon_ox_A"/>
    <property type="match status" value="1"/>
</dbReference>
<dbReference type="Gene3D" id="1.20.1450.10">
    <property type="entry name" value="Ammonia/particulate methane monooxygenase, subunit A"/>
    <property type="match status" value="1"/>
</dbReference>
<dbReference type="Pfam" id="PF02461">
    <property type="entry name" value="AMO"/>
    <property type="match status" value="1"/>
</dbReference>
<keyword evidence="1" id="KW-1133">Transmembrane helix</keyword>
<dbReference type="InterPro" id="IPR003393">
    <property type="entry name" value="NH3_CH4_mOase_A"/>
</dbReference>
<accession>K7STI3</accession>
<protein>
    <submittedName>
        <fullName evidence="2">AmoA-like protein</fullName>
    </submittedName>
</protein>
<dbReference type="InterPro" id="IPR037001">
    <property type="entry name" value="NH3/CH4_mOase_suA_sf"/>
</dbReference>
<dbReference type="NCBIfam" id="NF041557">
    <property type="entry name" value="AmoA_BACT"/>
    <property type="match status" value="1"/>
</dbReference>
<dbReference type="EMBL" id="JX569091">
    <property type="protein sequence ID" value="AFW03578.1"/>
    <property type="molecule type" value="Genomic_DNA"/>
</dbReference>
<keyword evidence="1" id="KW-0472">Membrane</keyword>